<comment type="similarity">
    <text evidence="6">Belongs to the major facilitator superfamily. Allantoate permease family.</text>
</comment>
<feature type="domain" description="Major facilitator superfamily (MFS) profile" evidence="9">
    <location>
        <begin position="65"/>
        <end position="476"/>
    </location>
</feature>
<dbReference type="InterPro" id="IPR020846">
    <property type="entry name" value="MFS_dom"/>
</dbReference>
<keyword evidence="3 8" id="KW-0812">Transmembrane</keyword>
<dbReference type="PROSITE" id="PS50850">
    <property type="entry name" value="MFS"/>
    <property type="match status" value="1"/>
</dbReference>
<evidence type="ECO:0000256" key="7">
    <source>
        <dbReference type="SAM" id="MobiDB-lite"/>
    </source>
</evidence>
<feature type="transmembrane region" description="Helical" evidence="8">
    <location>
        <begin position="361"/>
        <end position="381"/>
    </location>
</feature>
<dbReference type="PANTHER" id="PTHR43791:SF39">
    <property type="entry name" value="TRANSPORTER LIZ1_SEO1, PUTATIVE (AFU_ORTHOLOGUE AFUA_3G00980)-RELATED"/>
    <property type="match status" value="1"/>
</dbReference>
<accession>A0AAD8UKJ0</accession>
<feature type="transmembrane region" description="Helical" evidence="8">
    <location>
        <begin position="333"/>
        <end position="352"/>
    </location>
</feature>
<dbReference type="Gene3D" id="1.20.1250.20">
    <property type="entry name" value="MFS general substrate transporter like domains"/>
    <property type="match status" value="2"/>
</dbReference>
<dbReference type="FunFam" id="1.20.1250.20:FF:000065">
    <property type="entry name" value="Putative MFS pantothenate transporter"/>
    <property type="match status" value="1"/>
</dbReference>
<evidence type="ECO:0000259" key="9">
    <source>
        <dbReference type="PROSITE" id="PS50850"/>
    </source>
</evidence>
<feature type="transmembrane region" description="Helical" evidence="8">
    <location>
        <begin position="387"/>
        <end position="405"/>
    </location>
</feature>
<feature type="transmembrane region" description="Helical" evidence="8">
    <location>
        <begin position="227"/>
        <end position="247"/>
    </location>
</feature>
<comment type="caution">
    <text evidence="10">The sequence shown here is derived from an EMBL/GenBank/DDBJ whole genome shotgun (WGS) entry which is preliminary data.</text>
</comment>
<feature type="transmembrane region" description="Helical" evidence="8">
    <location>
        <begin position="295"/>
        <end position="321"/>
    </location>
</feature>
<evidence type="ECO:0000313" key="11">
    <source>
        <dbReference type="Proteomes" id="UP001244207"/>
    </source>
</evidence>
<dbReference type="InterPro" id="IPR011701">
    <property type="entry name" value="MFS"/>
</dbReference>
<evidence type="ECO:0000256" key="2">
    <source>
        <dbReference type="ARBA" id="ARBA00022448"/>
    </source>
</evidence>
<evidence type="ECO:0000256" key="1">
    <source>
        <dbReference type="ARBA" id="ARBA00004141"/>
    </source>
</evidence>
<keyword evidence="11" id="KW-1185">Reference proteome</keyword>
<dbReference type="SUPFAM" id="SSF103473">
    <property type="entry name" value="MFS general substrate transporter"/>
    <property type="match status" value="1"/>
</dbReference>
<comment type="subcellular location">
    <subcellularLocation>
        <location evidence="1">Membrane</location>
        <topology evidence="1">Multi-pass membrane protein</topology>
    </subcellularLocation>
</comment>
<protein>
    <submittedName>
        <fullName evidence="10">Pantothenate transporter liz1</fullName>
    </submittedName>
</protein>
<dbReference type="GO" id="GO:0016020">
    <property type="term" value="C:membrane"/>
    <property type="evidence" value="ECO:0007669"/>
    <property type="project" value="UniProtKB-SubCell"/>
</dbReference>
<proteinExistence type="inferred from homology"/>
<keyword evidence="5 8" id="KW-0472">Membrane</keyword>
<feature type="transmembrane region" description="Helical" evidence="8">
    <location>
        <begin position="102"/>
        <end position="124"/>
    </location>
</feature>
<keyword evidence="2" id="KW-0813">Transport</keyword>
<feature type="region of interest" description="Disordered" evidence="7">
    <location>
        <begin position="1"/>
        <end position="24"/>
    </location>
</feature>
<feature type="transmembrane region" description="Helical" evidence="8">
    <location>
        <begin position="131"/>
        <end position="150"/>
    </location>
</feature>
<dbReference type="AlphaFoldDB" id="A0AAD8UKJ0"/>
<feature type="region of interest" description="Disordered" evidence="7">
    <location>
        <begin position="480"/>
        <end position="512"/>
    </location>
</feature>
<organism evidence="10 11">
    <name type="scientific">Glomerella acutata</name>
    <name type="common">Colletotrichum acutatum</name>
    <dbReference type="NCBI Taxonomy" id="27357"/>
    <lineage>
        <taxon>Eukaryota</taxon>
        <taxon>Fungi</taxon>
        <taxon>Dikarya</taxon>
        <taxon>Ascomycota</taxon>
        <taxon>Pezizomycotina</taxon>
        <taxon>Sordariomycetes</taxon>
        <taxon>Hypocreomycetidae</taxon>
        <taxon>Glomerellales</taxon>
        <taxon>Glomerellaceae</taxon>
        <taxon>Colletotrichum</taxon>
        <taxon>Colletotrichum acutatum species complex</taxon>
    </lineage>
</organism>
<dbReference type="Pfam" id="PF07690">
    <property type="entry name" value="MFS_1"/>
    <property type="match status" value="1"/>
</dbReference>
<evidence type="ECO:0000313" key="10">
    <source>
        <dbReference type="EMBL" id="KAK1723233.1"/>
    </source>
</evidence>
<keyword evidence="4 8" id="KW-1133">Transmembrane helix</keyword>
<feature type="transmembrane region" description="Helical" evidence="8">
    <location>
        <begin position="417"/>
        <end position="439"/>
    </location>
</feature>
<gene>
    <name evidence="10" type="ORF">BDZ83DRAFT_581417</name>
</gene>
<name>A0AAD8UKJ0_GLOAC</name>
<feature type="transmembrane region" description="Helical" evidence="8">
    <location>
        <begin position="451"/>
        <end position="471"/>
    </location>
</feature>
<sequence length="578" mass="64627">MDGEKKTHEVNSATSTTSDVGVGVHEDAPQNVSWARKILYHLWDADQYLKSPQERALVRKLDFGILICATLGWWMKYIDQSNITNAYVSGMKEDLKIQGNEYTYMLMCYTIAFAIMQIPSNLIALKIRPRYCIVFCELGWTAFTFAQAAAQSSNHMYAFRFMIGLFESGFSPIIIFLLGSWYTKPELAKRVAIWHITGFFGQATSGFLQAGIHKSLDGHLGMAGWRWMYIVCGCMSLPVALSVWWLLPDYPHNTTAWYITEEDKQIAMQRAAKQGKAEITGVVDMKLLKRMFGNWRWWILCLMYIFYGNSCQANNYFAIYLRENGYSVTQRNVIPACANLVTMVTDFAWGFMSDLTGNRPLWIIGPLMGTTVAGSSILTAYPPTDAARVAGFFLVSCGYVTATWANEVNNGNAEERALTISSMNGLFYATNSFLPILIFPQTMAPTFKRGFPSILSFALAAVVLVLIADFLHKRQLRQEAQAADEQPASETVVEGEVDKKEKEMEGRLSGAIEPGRNSSSIIWAVNIGGANPGLDVNGGTRGSKSQLALLCYQSEKSRRSLEISKIGEVDQCLMQELY</sequence>
<evidence type="ECO:0000256" key="8">
    <source>
        <dbReference type="SAM" id="Phobius"/>
    </source>
</evidence>
<dbReference type="RefSeq" id="XP_060363288.1">
    <property type="nucleotide sequence ID" value="XM_060505456.1"/>
</dbReference>
<feature type="transmembrane region" description="Helical" evidence="8">
    <location>
        <begin position="191"/>
        <end position="212"/>
    </location>
</feature>
<evidence type="ECO:0000256" key="5">
    <source>
        <dbReference type="ARBA" id="ARBA00023136"/>
    </source>
</evidence>
<feature type="compositionally biased region" description="Polar residues" evidence="7">
    <location>
        <begin position="10"/>
        <end position="19"/>
    </location>
</feature>
<dbReference type="Proteomes" id="UP001244207">
    <property type="component" value="Unassembled WGS sequence"/>
</dbReference>
<dbReference type="EMBL" id="JAHMHS010000068">
    <property type="protein sequence ID" value="KAK1723233.1"/>
    <property type="molecule type" value="Genomic_DNA"/>
</dbReference>
<dbReference type="GO" id="GO:0022857">
    <property type="term" value="F:transmembrane transporter activity"/>
    <property type="evidence" value="ECO:0007669"/>
    <property type="project" value="InterPro"/>
</dbReference>
<dbReference type="InterPro" id="IPR036259">
    <property type="entry name" value="MFS_trans_sf"/>
</dbReference>
<evidence type="ECO:0000256" key="3">
    <source>
        <dbReference type="ARBA" id="ARBA00022692"/>
    </source>
</evidence>
<feature type="transmembrane region" description="Helical" evidence="8">
    <location>
        <begin position="156"/>
        <end position="179"/>
    </location>
</feature>
<feature type="compositionally biased region" description="Basic and acidic residues" evidence="7">
    <location>
        <begin position="496"/>
        <end position="506"/>
    </location>
</feature>
<feature type="transmembrane region" description="Helical" evidence="8">
    <location>
        <begin position="57"/>
        <end position="75"/>
    </location>
</feature>
<dbReference type="PANTHER" id="PTHR43791">
    <property type="entry name" value="PERMEASE-RELATED"/>
    <property type="match status" value="1"/>
</dbReference>
<dbReference type="GeneID" id="85389355"/>
<evidence type="ECO:0000256" key="4">
    <source>
        <dbReference type="ARBA" id="ARBA00022989"/>
    </source>
</evidence>
<evidence type="ECO:0000256" key="6">
    <source>
        <dbReference type="ARBA" id="ARBA00037968"/>
    </source>
</evidence>
<reference evidence="10" key="1">
    <citation type="submission" date="2021-12" db="EMBL/GenBank/DDBJ databases">
        <title>Comparative genomics, transcriptomics and evolutionary studies reveal genomic signatures of adaptation to plant cell wall in hemibiotrophic fungi.</title>
        <authorList>
            <consortium name="DOE Joint Genome Institute"/>
            <person name="Baroncelli R."/>
            <person name="Diaz J.F."/>
            <person name="Benocci T."/>
            <person name="Peng M."/>
            <person name="Battaglia E."/>
            <person name="Haridas S."/>
            <person name="Andreopoulos W."/>
            <person name="Labutti K."/>
            <person name="Pangilinan J."/>
            <person name="Floch G.L."/>
            <person name="Makela M.R."/>
            <person name="Henrissat B."/>
            <person name="Grigoriev I.V."/>
            <person name="Crouch J.A."/>
            <person name="De Vries R.P."/>
            <person name="Sukno S.A."/>
            <person name="Thon M.R."/>
        </authorList>
    </citation>
    <scope>NUCLEOTIDE SEQUENCE</scope>
    <source>
        <strain evidence="10">CBS 112980</strain>
    </source>
</reference>